<dbReference type="InterPro" id="IPR023198">
    <property type="entry name" value="PGP-like_dom2"/>
</dbReference>
<protein>
    <submittedName>
        <fullName evidence="5">Phosphatase YieH</fullName>
        <ecNumber evidence="5">3.1.3.-</ecNumber>
    </submittedName>
</protein>
<dbReference type="PANTHER" id="PTHR46193:SF10">
    <property type="entry name" value="6-PHOSPHOGLUCONATE PHOSPHATASE"/>
    <property type="match status" value="1"/>
</dbReference>
<gene>
    <name evidence="5" type="ORF">NCTC9140_00673</name>
</gene>
<evidence type="ECO:0000256" key="1">
    <source>
        <dbReference type="ARBA" id="ARBA00001946"/>
    </source>
</evidence>
<dbReference type="InterPro" id="IPR023214">
    <property type="entry name" value="HAD_sf"/>
</dbReference>
<dbReference type="PANTHER" id="PTHR46193">
    <property type="entry name" value="6-PHOSPHOGLUCONATE PHOSPHATASE"/>
    <property type="match status" value="1"/>
</dbReference>
<comment type="similarity">
    <text evidence="2">Belongs to the HAD-like hydrolase superfamily. CbbY/CbbZ/Gph/YieH family.</text>
</comment>
<comment type="cofactor">
    <cofactor evidence="1">
        <name>Mg(2+)</name>
        <dbReference type="ChEBI" id="CHEBI:18420"/>
    </cofactor>
</comment>
<evidence type="ECO:0000256" key="2">
    <source>
        <dbReference type="ARBA" id="ARBA00006171"/>
    </source>
</evidence>
<evidence type="ECO:0000313" key="6">
    <source>
        <dbReference type="Proteomes" id="UP000254938"/>
    </source>
</evidence>
<keyword evidence="3" id="KW-0479">Metal-binding</keyword>
<evidence type="ECO:0000313" key="5">
    <source>
        <dbReference type="EMBL" id="STS79035.1"/>
    </source>
</evidence>
<dbReference type="Gene3D" id="1.10.150.240">
    <property type="entry name" value="Putative phosphatase, domain 2"/>
    <property type="match status" value="1"/>
</dbReference>
<dbReference type="InterPro" id="IPR051600">
    <property type="entry name" value="Beta-PGM-like"/>
</dbReference>
<dbReference type="SFLD" id="SFLDS00003">
    <property type="entry name" value="Haloacid_Dehalogenase"/>
    <property type="match status" value="1"/>
</dbReference>
<organism evidence="5 6">
    <name type="scientific">Klebsiella pneumoniae</name>
    <dbReference type="NCBI Taxonomy" id="573"/>
    <lineage>
        <taxon>Bacteria</taxon>
        <taxon>Pseudomonadati</taxon>
        <taxon>Pseudomonadota</taxon>
        <taxon>Gammaproteobacteria</taxon>
        <taxon>Enterobacterales</taxon>
        <taxon>Enterobacteriaceae</taxon>
        <taxon>Klebsiella/Raoultella group</taxon>
        <taxon>Klebsiella</taxon>
        <taxon>Klebsiella pneumoniae complex</taxon>
    </lineage>
</organism>
<dbReference type="GO" id="GO:0046872">
    <property type="term" value="F:metal ion binding"/>
    <property type="evidence" value="ECO:0007669"/>
    <property type="project" value="UniProtKB-KW"/>
</dbReference>
<dbReference type="AlphaFoldDB" id="A0A377THA5"/>
<dbReference type="Gene3D" id="3.40.50.1000">
    <property type="entry name" value="HAD superfamily/HAD-like"/>
    <property type="match status" value="1"/>
</dbReference>
<reference evidence="5 6" key="1">
    <citation type="submission" date="2018-06" db="EMBL/GenBank/DDBJ databases">
        <authorList>
            <consortium name="Pathogen Informatics"/>
            <person name="Doyle S."/>
        </authorList>
    </citation>
    <scope>NUCLEOTIDE SEQUENCE [LARGE SCALE GENOMIC DNA]</scope>
    <source>
        <strain evidence="5 6">NCTC9140</strain>
    </source>
</reference>
<dbReference type="CDD" id="cd07526">
    <property type="entry name" value="HAD_BPGM_like"/>
    <property type="match status" value="1"/>
</dbReference>
<dbReference type="SUPFAM" id="SSF56784">
    <property type="entry name" value="HAD-like"/>
    <property type="match status" value="1"/>
</dbReference>
<accession>A0A377THA5</accession>
<proteinExistence type="inferred from homology"/>
<sequence length="239" mass="26266">MTQPEAVFFDCDGTLVDSEVICSRAYVHMFQEFGITLDLAEIFKRFKGVKLYEIIDTINAEYGVNLQKATLEPIYRAEVARLFDSELEVIPGAQALLDAVSVPMCVVSNGPVSKMQHSLGRTGLLRHFTDRLYSGYDIQRWKPDPALMFHAAEAMQVKAENCILVDDSSAGAQSGIAAGMEVFYFCADPHNQPIDHPKVTTFTDLAELPHCGRRAAGISRVKGLVSGTLASMNPRYASA</sequence>
<dbReference type="NCBIfam" id="TIGR01509">
    <property type="entry name" value="HAD-SF-IA-v3"/>
    <property type="match status" value="1"/>
</dbReference>
<dbReference type="EMBL" id="UGKQ01000007">
    <property type="protein sequence ID" value="STS79035.1"/>
    <property type="molecule type" value="Genomic_DNA"/>
</dbReference>
<evidence type="ECO:0000256" key="3">
    <source>
        <dbReference type="ARBA" id="ARBA00022723"/>
    </source>
</evidence>
<dbReference type="InterPro" id="IPR006439">
    <property type="entry name" value="HAD-SF_hydro_IA"/>
</dbReference>
<keyword evidence="4" id="KW-0460">Magnesium</keyword>
<dbReference type="NCBIfam" id="NF007854">
    <property type="entry name" value="PRK10563.1"/>
    <property type="match status" value="1"/>
</dbReference>
<name>A0A377THA5_KLEPN</name>
<dbReference type="SFLD" id="SFLDG01129">
    <property type="entry name" value="C1.5:_HAD__Beta-PGM__Phosphata"/>
    <property type="match status" value="1"/>
</dbReference>
<keyword evidence="5" id="KW-0378">Hydrolase</keyword>
<dbReference type="Pfam" id="PF00702">
    <property type="entry name" value="Hydrolase"/>
    <property type="match status" value="1"/>
</dbReference>
<dbReference type="PRINTS" id="PR00413">
    <property type="entry name" value="HADHALOGNASE"/>
</dbReference>
<dbReference type="EC" id="3.1.3.-" evidence="5"/>
<evidence type="ECO:0000256" key="4">
    <source>
        <dbReference type="ARBA" id="ARBA00022842"/>
    </source>
</evidence>
<dbReference type="InterPro" id="IPR036412">
    <property type="entry name" value="HAD-like_sf"/>
</dbReference>
<dbReference type="Proteomes" id="UP000254938">
    <property type="component" value="Unassembled WGS sequence"/>
</dbReference>
<dbReference type="GO" id="GO:0016787">
    <property type="term" value="F:hydrolase activity"/>
    <property type="evidence" value="ECO:0007669"/>
    <property type="project" value="UniProtKB-KW"/>
</dbReference>